<reference evidence="2 3" key="1">
    <citation type="journal article" date="2019" name="G3 (Bethesda)">
        <title>Sequencing of a Wild Apple (Malus baccata) Genome Unravels the Differences Between Cultivated and Wild Apple Species Regarding Disease Resistance and Cold Tolerance.</title>
        <authorList>
            <person name="Chen X."/>
        </authorList>
    </citation>
    <scope>NUCLEOTIDE SEQUENCE [LARGE SCALE GENOMIC DNA]</scope>
    <source>
        <strain evidence="3">cv. Shandingzi</strain>
        <tissue evidence="2">Leaves</tissue>
    </source>
</reference>
<sequence length="84" mass="9901">MEPQRISNFGSLNGTERRAKEHINSSKKQNMNQVLNLRRLNKIKQSTSTKFRADQRSKKWNNEPRCETNFEARNPQVNGLTVHY</sequence>
<feature type="region of interest" description="Disordered" evidence="1">
    <location>
        <begin position="1"/>
        <end position="31"/>
    </location>
</feature>
<gene>
    <name evidence="2" type="ORF">C1H46_041082</name>
</gene>
<dbReference type="Proteomes" id="UP000315295">
    <property type="component" value="Unassembled WGS sequence"/>
</dbReference>
<protein>
    <submittedName>
        <fullName evidence="2">Uncharacterized protein</fullName>
    </submittedName>
</protein>
<evidence type="ECO:0000256" key="1">
    <source>
        <dbReference type="SAM" id="MobiDB-lite"/>
    </source>
</evidence>
<evidence type="ECO:0000313" key="3">
    <source>
        <dbReference type="Proteomes" id="UP000315295"/>
    </source>
</evidence>
<evidence type="ECO:0000313" key="2">
    <source>
        <dbReference type="EMBL" id="TQD73381.1"/>
    </source>
</evidence>
<dbReference type="EMBL" id="VIEB01001294">
    <property type="protein sequence ID" value="TQD73381.1"/>
    <property type="molecule type" value="Genomic_DNA"/>
</dbReference>
<feature type="compositionally biased region" description="Polar residues" evidence="1">
    <location>
        <begin position="1"/>
        <end position="14"/>
    </location>
</feature>
<feature type="compositionally biased region" description="Basic and acidic residues" evidence="1">
    <location>
        <begin position="15"/>
        <end position="24"/>
    </location>
</feature>
<keyword evidence="3" id="KW-1185">Reference proteome</keyword>
<comment type="caution">
    <text evidence="2">The sequence shown here is derived from an EMBL/GenBank/DDBJ whole genome shotgun (WGS) entry which is preliminary data.</text>
</comment>
<proteinExistence type="predicted"/>
<organism evidence="2 3">
    <name type="scientific">Malus baccata</name>
    <name type="common">Siberian crab apple</name>
    <name type="synonym">Pyrus baccata</name>
    <dbReference type="NCBI Taxonomy" id="106549"/>
    <lineage>
        <taxon>Eukaryota</taxon>
        <taxon>Viridiplantae</taxon>
        <taxon>Streptophyta</taxon>
        <taxon>Embryophyta</taxon>
        <taxon>Tracheophyta</taxon>
        <taxon>Spermatophyta</taxon>
        <taxon>Magnoliopsida</taxon>
        <taxon>eudicotyledons</taxon>
        <taxon>Gunneridae</taxon>
        <taxon>Pentapetalae</taxon>
        <taxon>rosids</taxon>
        <taxon>fabids</taxon>
        <taxon>Rosales</taxon>
        <taxon>Rosaceae</taxon>
        <taxon>Amygdaloideae</taxon>
        <taxon>Maleae</taxon>
        <taxon>Malus</taxon>
    </lineage>
</organism>
<name>A0A540KGN6_MALBA</name>
<dbReference type="AlphaFoldDB" id="A0A540KGN6"/>
<accession>A0A540KGN6</accession>